<name>A0A1I1XF28_9FIRM</name>
<evidence type="ECO:0000313" key="3">
    <source>
        <dbReference type="EMBL" id="SFE05965.1"/>
    </source>
</evidence>
<keyword evidence="2" id="KW-0963">Cytoplasm</keyword>
<organism evidence="3 4">
    <name type="scientific">Succiniclasticum ruminis DSM 9236</name>
    <dbReference type="NCBI Taxonomy" id="1123323"/>
    <lineage>
        <taxon>Bacteria</taxon>
        <taxon>Bacillati</taxon>
        <taxon>Bacillota</taxon>
        <taxon>Negativicutes</taxon>
        <taxon>Acidaminococcales</taxon>
        <taxon>Acidaminococcaceae</taxon>
        <taxon>Succiniclasticum</taxon>
    </lineage>
</organism>
<dbReference type="NCBIfam" id="TIGR00090">
    <property type="entry name" value="rsfS_iojap_ybeB"/>
    <property type="match status" value="1"/>
</dbReference>
<dbReference type="Gene3D" id="3.30.460.10">
    <property type="entry name" value="Beta Polymerase, domain 2"/>
    <property type="match status" value="1"/>
</dbReference>
<keyword evidence="2" id="KW-0810">Translation regulation</keyword>
<gene>
    <name evidence="2" type="primary">rsfS</name>
    <name evidence="3" type="ORF">SAMN05216245_101218</name>
</gene>
<protein>
    <recommendedName>
        <fullName evidence="2">Ribosomal silencing factor RsfS</fullName>
    </recommendedName>
</protein>
<evidence type="ECO:0000313" key="4">
    <source>
        <dbReference type="Proteomes" id="UP000198896"/>
    </source>
</evidence>
<dbReference type="GO" id="GO:0005737">
    <property type="term" value="C:cytoplasm"/>
    <property type="evidence" value="ECO:0007669"/>
    <property type="project" value="UniProtKB-SubCell"/>
</dbReference>
<dbReference type="GO" id="GO:0043023">
    <property type="term" value="F:ribosomal large subunit binding"/>
    <property type="evidence" value="ECO:0007669"/>
    <property type="project" value="TreeGrafter"/>
</dbReference>
<dbReference type="GO" id="GO:0042256">
    <property type="term" value="P:cytosolic ribosome assembly"/>
    <property type="evidence" value="ECO:0007669"/>
    <property type="project" value="UniProtKB-UniRule"/>
</dbReference>
<dbReference type="PANTHER" id="PTHR21043">
    <property type="entry name" value="IOJAP SUPERFAMILY ORTHOLOG"/>
    <property type="match status" value="1"/>
</dbReference>
<reference evidence="3 4" key="1">
    <citation type="submission" date="2016-10" db="EMBL/GenBank/DDBJ databases">
        <authorList>
            <person name="de Groot N.N."/>
        </authorList>
    </citation>
    <scope>NUCLEOTIDE SEQUENCE [LARGE SCALE GENOMIC DNA]</scope>
    <source>
        <strain evidence="3 4">DSM 9236</strain>
    </source>
</reference>
<dbReference type="Proteomes" id="UP000198896">
    <property type="component" value="Unassembled WGS sequence"/>
</dbReference>
<accession>A0A1I1XF28</accession>
<dbReference type="SUPFAM" id="SSF81301">
    <property type="entry name" value="Nucleotidyltransferase"/>
    <property type="match status" value="1"/>
</dbReference>
<evidence type="ECO:0000256" key="2">
    <source>
        <dbReference type="HAMAP-Rule" id="MF_01477"/>
    </source>
</evidence>
<dbReference type="Pfam" id="PF02410">
    <property type="entry name" value="RsfS"/>
    <property type="match status" value="1"/>
</dbReference>
<dbReference type="PANTHER" id="PTHR21043:SF0">
    <property type="entry name" value="MITOCHONDRIAL ASSEMBLY OF RIBOSOMAL LARGE SUBUNIT PROTEIN 1"/>
    <property type="match status" value="1"/>
</dbReference>
<dbReference type="InterPro" id="IPR004394">
    <property type="entry name" value="Iojap/RsfS/C7orf30"/>
</dbReference>
<proteinExistence type="inferred from homology"/>
<comment type="similarity">
    <text evidence="1 2">Belongs to the Iojap/RsfS family.</text>
</comment>
<dbReference type="GO" id="GO:0017148">
    <property type="term" value="P:negative regulation of translation"/>
    <property type="evidence" value="ECO:0007669"/>
    <property type="project" value="UniProtKB-UniRule"/>
</dbReference>
<comment type="subcellular location">
    <subcellularLocation>
        <location evidence="2">Cytoplasm</location>
    </subcellularLocation>
</comment>
<dbReference type="HAMAP" id="MF_01477">
    <property type="entry name" value="Iojap_RsfS"/>
    <property type="match status" value="1"/>
</dbReference>
<dbReference type="STRING" id="1123323.SAMN05216245_101218"/>
<evidence type="ECO:0000256" key="1">
    <source>
        <dbReference type="ARBA" id="ARBA00010574"/>
    </source>
</evidence>
<comment type="function">
    <text evidence="2">Functions as a ribosomal silencing factor. Interacts with ribosomal protein uL14 (rplN), blocking formation of intersubunit bridge B8. Prevents association of the 30S and 50S ribosomal subunits and the formation of functional ribosomes, thus repressing translation.</text>
</comment>
<keyword evidence="2" id="KW-0678">Repressor</keyword>
<dbReference type="InterPro" id="IPR043519">
    <property type="entry name" value="NT_sf"/>
</dbReference>
<dbReference type="EMBL" id="FONL01000001">
    <property type="protein sequence ID" value="SFE05965.1"/>
    <property type="molecule type" value="Genomic_DNA"/>
</dbReference>
<dbReference type="GO" id="GO:0090071">
    <property type="term" value="P:negative regulation of ribosome biogenesis"/>
    <property type="evidence" value="ECO:0007669"/>
    <property type="project" value="UniProtKB-UniRule"/>
</dbReference>
<dbReference type="AlphaFoldDB" id="A0A1I1XF28"/>
<keyword evidence="4" id="KW-1185">Reference proteome</keyword>
<sequence>MTMQPRELAEKIAKIADDKKGKDILLLNMEGISYMTDYFVIASASNTTLVRAIADAIEDKLAEQQVFCNHKEGYNDGRWVLMDFGDAVVHVFLEEERNFYNLEQLWADAPSEEFKGTDDGE</sequence>
<comment type="subunit">
    <text evidence="2">Interacts with ribosomal protein uL14 (rplN).</text>
</comment>